<dbReference type="EMBL" id="AFYH01037942">
    <property type="status" value="NOT_ANNOTATED_CDS"/>
    <property type="molecule type" value="Genomic_DNA"/>
</dbReference>
<dbReference type="GO" id="GO:0007283">
    <property type="term" value="P:spermatogenesis"/>
    <property type="evidence" value="ECO:0007669"/>
    <property type="project" value="UniProtKB-KW"/>
</dbReference>
<evidence type="ECO:0000313" key="21">
    <source>
        <dbReference type="Proteomes" id="UP000008672"/>
    </source>
</evidence>
<dbReference type="eggNOG" id="ENOG502QUXQ">
    <property type="taxonomic scope" value="Eukaryota"/>
</dbReference>
<keyword evidence="5" id="KW-0217">Developmental protein</keyword>
<dbReference type="KEGG" id="lcm:102358661"/>
<dbReference type="AlphaFoldDB" id="H3AYX3"/>
<proteinExistence type="inferred from homology"/>
<dbReference type="EMBL" id="AFYH01037938">
    <property type="status" value="NOT_ANNOTATED_CDS"/>
    <property type="molecule type" value="Genomic_DNA"/>
</dbReference>
<dbReference type="EMBL" id="AFYH01037943">
    <property type="status" value="NOT_ANNOTATED_CDS"/>
    <property type="molecule type" value="Genomic_DNA"/>
</dbReference>
<evidence type="ECO:0000256" key="19">
    <source>
        <dbReference type="SAM" id="MobiDB-lite"/>
    </source>
</evidence>
<dbReference type="InterPro" id="IPR026099">
    <property type="entry name" value="Odf2-rel"/>
</dbReference>
<keyword evidence="6" id="KW-0963">Cytoplasm</keyword>
<keyword evidence="12" id="KW-0969">Cilium</keyword>
<feature type="compositionally biased region" description="Basic and acidic residues" evidence="19">
    <location>
        <begin position="734"/>
        <end position="752"/>
    </location>
</feature>
<comment type="subcellular location">
    <subcellularLocation>
        <location evidence="2">Cell projection</location>
        <location evidence="2">Cilium</location>
        <location evidence="2">Flagellum</location>
    </subcellularLocation>
    <subcellularLocation>
        <location evidence="1">Cytoplasm</location>
        <location evidence="1">Cytoskeleton</location>
        <location evidence="1">Microtubule organizing center</location>
        <location evidence="1">Centrosome</location>
        <location evidence="1">Centriole</location>
    </subcellularLocation>
    <subcellularLocation>
        <location evidence="3">Cytoplasm</location>
        <location evidence="3">Cytoskeleton</location>
        <location evidence="3">Spindle pole</location>
    </subcellularLocation>
</comment>
<evidence type="ECO:0000313" key="20">
    <source>
        <dbReference type="Ensembl" id="ENSLACP00000014844.2"/>
    </source>
</evidence>
<evidence type="ECO:0000256" key="9">
    <source>
        <dbReference type="ARBA" id="ARBA00022846"/>
    </source>
</evidence>
<keyword evidence="9" id="KW-0282">Flagellum</keyword>
<keyword evidence="11 18" id="KW-0175">Coiled coil</keyword>
<keyword evidence="7" id="KW-0493">Microtubule</keyword>
<evidence type="ECO:0000256" key="12">
    <source>
        <dbReference type="ARBA" id="ARBA00023069"/>
    </source>
</evidence>
<dbReference type="GO" id="GO:0031514">
    <property type="term" value="C:motile cilium"/>
    <property type="evidence" value="ECO:0007669"/>
    <property type="project" value="UniProtKB-SubCell"/>
</dbReference>
<dbReference type="Proteomes" id="UP000008672">
    <property type="component" value="Unassembled WGS sequence"/>
</dbReference>
<dbReference type="GO" id="GO:0000922">
    <property type="term" value="C:spindle pole"/>
    <property type="evidence" value="ECO:0007669"/>
    <property type="project" value="UniProtKB-SubCell"/>
</dbReference>
<evidence type="ECO:0000256" key="14">
    <source>
        <dbReference type="ARBA" id="ARBA00023273"/>
    </source>
</evidence>
<evidence type="ECO:0000256" key="6">
    <source>
        <dbReference type="ARBA" id="ARBA00022490"/>
    </source>
</evidence>
<evidence type="ECO:0000256" key="8">
    <source>
        <dbReference type="ARBA" id="ARBA00022782"/>
    </source>
</evidence>
<protein>
    <recommendedName>
        <fullName evidence="15">Outer dense fiber protein 2</fullName>
    </recommendedName>
    <alternativeName>
        <fullName evidence="16">Cenexin</fullName>
    </alternativeName>
    <alternativeName>
        <fullName evidence="17">Outer dense fiber of sperm tails protein 2</fullName>
    </alternativeName>
</protein>
<evidence type="ECO:0000256" key="10">
    <source>
        <dbReference type="ARBA" id="ARBA00022871"/>
    </source>
</evidence>
<keyword evidence="14" id="KW-0966">Cell projection</keyword>
<evidence type="ECO:0000256" key="5">
    <source>
        <dbReference type="ARBA" id="ARBA00022473"/>
    </source>
</evidence>
<dbReference type="GO" id="GO:1902017">
    <property type="term" value="P:regulation of cilium assembly"/>
    <property type="evidence" value="ECO:0007669"/>
    <property type="project" value="TreeGrafter"/>
</dbReference>
<dbReference type="PANTHER" id="PTHR23162">
    <property type="entry name" value="OUTER DENSE FIBER OF SPERM TAILS 2"/>
    <property type="match status" value="1"/>
</dbReference>
<evidence type="ECO:0000256" key="2">
    <source>
        <dbReference type="ARBA" id="ARBA00004230"/>
    </source>
</evidence>
<dbReference type="GO" id="GO:0005813">
    <property type="term" value="C:centrosome"/>
    <property type="evidence" value="ECO:0007669"/>
    <property type="project" value="TreeGrafter"/>
</dbReference>
<dbReference type="GO" id="GO:0005814">
    <property type="term" value="C:centriole"/>
    <property type="evidence" value="ECO:0007669"/>
    <property type="project" value="UniProtKB-SubCell"/>
</dbReference>
<dbReference type="Ensembl" id="ENSLACT00000014948.2">
    <property type="protein sequence ID" value="ENSLACP00000014844.2"/>
    <property type="gene ID" value="ENSLACG00000013067.2"/>
</dbReference>
<evidence type="ECO:0000256" key="4">
    <source>
        <dbReference type="ARBA" id="ARBA00009316"/>
    </source>
</evidence>
<evidence type="ECO:0000256" key="1">
    <source>
        <dbReference type="ARBA" id="ARBA00004114"/>
    </source>
</evidence>
<dbReference type="InParanoid" id="H3AYX3"/>
<dbReference type="HOGENOM" id="CLU_018326_0_0_1"/>
<evidence type="ECO:0000256" key="11">
    <source>
        <dbReference type="ARBA" id="ARBA00023054"/>
    </source>
</evidence>
<evidence type="ECO:0000256" key="7">
    <source>
        <dbReference type="ARBA" id="ARBA00022701"/>
    </source>
</evidence>
<keyword evidence="21" id="KW-1185">Reference proteome</keyword>
<reference evidence="20" key="3">
    <citation type="submission" date="2025-09" db="UniProtKB">
        <authorList>
            <consortium name="Ensembl"/>
        </authorList>
    </citation>
    <scope>IDENTIFICATION</scope>
</reference>
<feature type="region of interest" description="Disordered" evidence="19">
    <location>
        <begin position="734"/>
        <end position="753"/>
    </location>
</feature>
<dbReference type="STRING" id="7897.ENSLACP00000014844"/>
<keyword evidence="10" id="KW-0744">Spermatogenesis</keyword>
<accession>H3AYX3</accession>
<keyword evidence="8" id="KW-0221">Differentiation</keyword>
<dbReference type="GO" id="GO:0030154">
    <property type="term" value="P:cell differentiation"/>
    <property type="evidence" value="ECO:0007669"/>
    <property type="project" value="UniProtKB-KW"/>
</dbReference>
<dbReference type="GeneTree" id="ENSGT00530000063497"/>
<dbReference type="FunCoup" id="H3AYX3">
    <property type="interactions" value="1640"/>
</dbReference>
<evidence type="ECO:0000256" key="16">
    <source>
        <dbReference type="ARBA" id="ARBA00041830"/>
    </source>
</evidence>
<evidence type="ECO:0000256" key="3">
    <source>
        <dbReference type="ARBA" id="ARBA00004647"/>
    </source>
</evidence>
<name>H3AYX3_LATCH</name>
<comment type="similarity">
    <text evidence="4">Belongs to the ODF2 family.</text>
</comment>
<organism evidence="20 21">
    <name type="scientific">Latimeria chalumnae</name>
    <name type="common">Coelacanth</name>
    <dbReference type="NCBI Taxonomy" id="7897"/>
    <lineage>
        <taxon>Eukaryota</taxon>
        <taxon>Metazoa</taxon>
        <taxon>Chordata</taxon>
        <taxon>Craniata</taxon>
        <taxon>Vertebrata</taxon>
        <taxon>Euteleostomi</taxon>
        <taxon>Coelacanthiformes</taxon>
        <taxon>Coelacanthidae</taxon>
        <taxon>Latimeria</taxon>
    </lineage>
</organism>
<reference evidence="20" key="2">
    <citation type="submission" date="2025-08" db="UniProtKB">
        <authorList>
            <consortium name="Ensembl"/>
        </authorList>
    </citation>
    <scope>IDENTIFICATION</scope>
</reference>
<evidence type="ECO:0000256" key="18">
    <source>
        <dbReference type="SAM" id="Coils"/>
    </source>
</evidence>
<dbReference type="EMBL" id="AFYH01037940">
    <property type="status" value="NOT_ANNOTATED_CDS"/>
    <property type="molecule type" value="Genomic_DNA"/>
</dbReference>
<dbReference type="OrthoDB" id="413404at2759"/>
<dbReference type="OMA" id="HVHINDT"/>
<dbReference type="EMBL" id="AFYH01037941">
    <property type="status" value="NOT_ANNOTATED_CDS"/>
    <property type="molecule type" value="Genomic_DNA"/>
</dbReference>
<dbReference type="GO" id="GO:0005874">
    <property type="term" value="C:microtubule"/>
    <property type="evidence" value="ECO:0007669"/>
    <property type="project" value="UniProtKB-KW"/>
</dbReference>
<gene>
    <name evidence="20" type="primary">ODF2</name>
</gene>
<dbReference type="EMBL" id="AFYH01037944">
    <property type="status" value="NOT_ANNOTATED_CDS"/>
    <property type="molecule type" value="Genomic_DNA"/>
</dbReference>
<evidence type="ECO:0000256" key="15">
    <source>
        <dbReference type="ARBA" id="ARBA00040458"/>
    </source>
</evidence>
<reference evidence="21" key="1">
    <citation type="submission" date="2011-08" db="EMBL/GenBank/DDBJ databases">
        <title>The draft genome of Latimeria chalumnae.</title>
        <authorList>
            <person name="Di Palma F."/>
            <person name="Alfoldi J."/>
            <person name="Johnson J."/>
            <person name="Berlin A."/>
            <person name="Gnerre S."/>
            <person name="Jaffe D."/>
            <person name="MacCallum I."/>
            <person name="Young S."/>
            <person name="Walker B.J."/>
            <person name="Lander E."/>
            <person name="Lindblad-Toh K."/>
        </authorList>
    </citation>
    <scope>NUCLEOTIDE SEQUENCE [LARGE SCALE GENOMIC DNA]</scope>
    <source>
        <strain evidence="21">Wild caught</strain>
    </source>
</reference>
<keyword evidence="13" id="KW-0206">Cytoskeleton</keyword>
<sequence>MHRRIMKTRAASPPLHVHVDESTPVHVHVKKSQRSSSAKAVQPKIQDAKMKREFGNLRPTAKVKTRVPWIPPGKTSLRESGYRWEGPTHRLEITPVDTGKDHSALHLSDLSTDEEEVIHGKMKEYEKRIDSLMNEVGSLKTEAELRKKDHLLEKQEKELNLSKQAIQEREEELEEVAQELEQKEQENTRLRHSIERMIEETDYSRIEKEHLLQEKDRLLKKLVEAEMDGAAAAKQVTVLRETIGKLKTEKRMTSSDVNLLTRQKELLLQKLTTFETTNRTLRQLLREQHSQETDAMRLAEQKEVLLKKLTNSEAENARLVLRLQDREKEVDQLLIQVQTEKDNMKSTTELSKSLEVTRAHLQGQLRNKEAENNRMAVQIRNLERTLAQNRGEMDHLLDQLKELKQRGERDKEALKKATRAQKQRAERSEDTVEQLNAQLMEKETQLADTLSTLETWRSRHNKVLKEKNQLEIEISVTNNRITDLTDQLHNMEDKSRAERESLVDKLHRLTSENTSTKLEYERLKAKMAAVEEKLTFAQSEIQQLKASVKQYEGLVDNYKSQVLKTRMEADEFCMKLEMAEQENKLLKDDMNKEIDLVRRQLQCRLTELEPLPEHLKVTEMNLQACQEQLRDYERRHTEQLTSITDLRFKIEQQGDQMEATRERYHNTHEENNRLKLKLESMERKLEEADLQNRELVQVVAKREETIHQNQVRLEEKSRECSTLARQLESAVDDARRQVDQTRERTLSKERSTQSKIVDLETQLSRTKTELNQLRRSKEDIERRLQSRLQDLKDRLEQSESTNRSMQNYVQFLKSSYANVFGETTLTSSPIRPRSPI</sequence>
<evidence type="ECO:0000256" key="13">
    <source>
        <dbReference type="ARBA" id="ARBA00023212"/>
    </source>
</evidence>
<feature type="coiled-coil region" evidence="18">
    <location>
        <begin position="122"/>
        <end position="228"/>
    </location>
</feature>
<dbReference type="PANTHER" id="PTHR23162:SF8">
    <property type="entry name" value="OUTER DENSE FIBER PROTEIN 2"/>
    <property type="match status" value="1"/>
</dbReference>
<dbReference type="EMBL" id="AFYH01037939">
    <property type="status" value="NOT_ANNOTATED_CDS"/>
    <property type="molecule type" value="Genomic_DNA"/>
</dbReference>
<evidence type="ECO:0000256" key="17">
    <source>
        <dbReference type="ARBA" id="ARBA00043200"/>
    </source>
</evidence>